<protein>
    <submittedName>
        <fullName evidence="2">Uncharacterized protein</fullName>
    </submittedName>
</protein>
<comment type="caution">
    <text evidence="2">The sequence shown here is derived from an EMBL/GenBank/DDBJ whole genome shotgun (WGS) entry which is preliminary data.</text>
</comment>
<dbReference type="AlphaFoldDB" id="A0AAD3XWV1"/>
<dbReference type="Proteomes" id="UP001279734">
    <property type="component" value="Unassembled WGS sequence"/>
</dbReference>
<evidence type="ECO:0000313" key="2">
    <source>
        <dbReference type="EMBL" id="GMH20473.1"/>
    </source>
</evidence>
<dbReference type="PANTHER" id="PTHR34657:SF10">
    <property type="entry name" value="F21M11.6 PROTEIN"/>
    <property type="match status" value="1"/>
</dbReference>
<gene>
    <name evidence="2" type="ORF">Nepgr_022314</name>
</gene>
<reference evidence="2" key="1">
    <citation type="submission" date="2023-05" db="EMBL/GenBank/DDBJ databases">
        <title>Nepenthes gracilis genome sequencing.</title>
        <authorList>
            <person name="Fukushima K."/>
        </authorList>
    </citation>
    <scope>NUCLEOTIDE SEQUENCE</scope>
    <source>
        <strain evidence="2">SING2019-196</strain>
    </source>
</reference>
<name>A0AAD3XWV1_NEPGR</name>
<sequence length="120" mass="13327">MLPSKPINRKRWLIAPTPTPIKAGDPIFNNELLAGYFAHEFLTKGTLCGEVCGAETVENDSGKPKIAKPINRSGAEKVDEKKMKRGKYKMYVELADLLKEDGVHLPGIVNPSQFAEYLEL</sequence>
<dbReference type="PANTHER" id="PTHR34657">
    <property type="entry name" value="EMBRYO SAC DEVELOPMENT ARREST 6"/>
    <property type="match status" value="1"/>
</dbReference>
<evidence type="ECO:0000313" key="3">
    <source>
        <dbReference type="Proteomes" id="UP001279734"/>
    </source>
</evidence>
<dbReference type="EMBL" id="BSYO01000022">
    <property type="protein sequence ID" value="GMH20473.1"/>
    <property type="molecule type" value="Genomic_DNA"/>
</dbReference>
<keyword evidence="3" id="KW-1185">Reference proteome</keyword>
<feature type="region of interest" description="Disordered" evidence="1">
    <location>
        <begin position="58"/>
        <end position="81"/>
    </location>
</feature>
<proteinExistence type="predicted"/>
<evidence type="ECO:0000256" key="1">
    <source>
        <dbReference type="SAM" id="MobiDB-lite"/>
    </source>
</evidence>
<accession>A0AAD3XWV1</accession>
<organism evidence="2 3">
    <name type="scientific">Nepenthes gracilis</name>
    <name type="common">Slender pitcher plant</name>
    <dbReference type="NCBI Taxonomy" id="150966"/>
    <lineage>
        <taxon>Eukaryota</taxon>
        <taxon>Viridiplantae</taxon>
        <taxon>Streptophyta</taxon>
        <taxon>Embryophyta</taxon>
        <taxon>Tracheophyta</taxon>
        <taxon>Spermatophyta</taxon>
        <taxon>Magnoliopsida</taxon>
        <taxon>eudicotyledons</taxon>
        <taxon>Gunneridae</taxon>
        <taxon>Pentapetalae</taxon>
        <taxon>Caryophyllales</taxon>
        <taxon>Nepenthaceae</taxon>
        <taxon>Nepenthes</taxon>
    </lineage>
</organism>